<dbReference type="Proteomes" id="UP000293154">
    <property type="component" value="Chromosome"/>
</dbReference>
<feature type="chain" id="PRO_5019468183" evidence="1">
    <location>
        <begin position="22"/>
        <end position="233"/>
    </location>
</feature>
<dbReference type="OrthoDB" id="8442378at2"/>
<gene>
    <name evidence="2" type="ORF">EKN56_12910</name>
</gene>
<sequence>MKVKTLITGGILFILIGNSYADTTSSKKQSIKQAISTETPAIIDAQRWGLSETEWQHYQRLKDSERGIWSPGLDPLTTLGIESENEAERDKYAELLVQKEFQRVEKELAFQRAYDRAWKKLFPTLTPINSAQQFDIAGSGRLAYFTSDECPRCDSQLRSLLASGKPVDIYLVGSQNDDNRIRTWALKRGIDTHRVKNAEITLNHDDGRWLTLGQGKMPALIQKRGSEWVLVSP</sequence>
<feature type="signal peptide" evidence="1">
    <location>
        <begin position="1"/>
        <end position="21"/>
    </location>
</feature>
<proteinExistence type="predicted"/>
<accession>A0A411WM46</accession>
<name>A0A411WM46_9GAMM</name>
<dbReference type="RefSeq" id="WP_130592152.1">
    <property type="nucleotide sequence ID" value="NZ_CP034752.1"/>
</dbReference>
<dbReference type="InterPro" id="IPR022293">
    <property type="entry name" value="Integrating-conj_element"/>
</dbReference>
<protein>
    <submittedName>
        <fullName evidence="2">TIGR03759 family integrating conjugative element protein</fullName>
    </submittedName>
</protein>
<evidence type="ECO:0000256" key="1">
    <source>
        <dbReference type="SAM" id="SignalP"/>
    </source>
</evidence>
<dbReference type="NCBIfam" id="TIGR03759">
    <property type="entry name" value="conj_TIGR03759"/>
    <property type="match status" value="1"/>
</dbReference>
<organism evidence="2 3">
    <name type="scientific">Limnobaculum zhutongyuii</name>
    <dbReference type="NCBI Taxonomy" id="2498113"/>
    <lineage>
        <taxon>Bacteria</taxon>
        <taxon>Pseudomonadati</taxon>
        <taxon>Pseudomonadota</taxon>
        <taxon>Gammaproteobacteria</taxon>
        <taxon>Enterobacterales</taxon>
        <taxon>Budviciaceae</taxon>
        <taxon>Limnobaculum</taxon>
    </lineage>
</organism>
<evidence type="ECO:0000313" key="2">
    <source>
        <dbReference type="EMBL" id="QBH97217.1"/>
    </source>
</evidence>
<keyword evidence="1" id="KW-0732">Signal</keyword>
<dbReference type="AlphaFoldDB" id="A0A411WM46"/>
<evidence type="ECO:0000313" key="3">
    <source>
        <dbReference type="Proteomes" id="UP000293154"/>
    </source>
</evidence>
<dbReference type="KEGG" id="prag:EKN56_12910"/>
<dbReference type="EMBL" id="CP034752">
    <property type="protein sequence ID" value="QBH97217.1"/>
    <property type="molecule type" value="Genomic_DNA"/>
</dbReference>
<reference evidence="2 3" key="1">
    <citation type="submission" date="2019-03" db="EMBL/GenBank/DDBJ databases">
        <title>Pragia sp. nov. isolated from the gut tract of Carduelis flavirostris.</title>
        <authorList>
            <person name="Ge Y."/>
        </authorList>
    </citation>
    <scope>NUCLEOTIDE SEQUENCE [LARGE SCALE GENOMIC DNA]</scope>
    <source>
        <strain evidence="2 3">CF-458</strain>
    </source>
</reference>
<keyword evidence="3" id="KW-1185">Reference proteome</keyword>